<gene>
    <name evidence="12" type="ORF">HNR30_002855</name>
</gene>
<dbReference type="InterPro" id="IPR013320">
    <property type="entry name" value="ConA-like_dom_sf"/>
</dbReference>
<feature type="domain" description="Fibronectin type-III" evidence="10">
    <location>
        <begin position="256"/>
        <end position="341"/>
    </location>
</feature>
<comment type="similarity">
    <text evidence="1 7">Belongs to the glycosyl hydrolase 12 (cellulase H) family.</text>
</comment>
<evidence type="ECO:0000259" key="10">
    <source>
        <dbReference type="PROSITE" id="PS50853"/>
    </source>
</evidence>
<evidence type="ECO:0000259" key="11">
    <source>
        <dbReference type="PROSITE" id="PS51173"/>
    </source>
</evidence>
<dbReference type="GO" id="GO:0008810">
    <property type="term" value="F:cellulase activity"/>
    <property type="evidence" value="ECO:0007669"/>
    <property type="project" value="InterPro"/>
</dbReference>
<keyword evidence="3 7" id="KW-0378">Hydrolase</keyword>
<dbReference type="InterPro" id="IPR003961">
    <property type="entry name" value="FN3_dom"/>
</dbReference>
<feature type="region of interest" description="Disordered" evidence="8">
    <location>
        <begin position="248"/>
        <end position="273"/>
    </location>
</feature>
<dbReference type="SUPFAM" id="SSF49265">
    <property type="entry name" value="Fibronectin type III"/>
    <property type="match status" value="1"/>
</dbReference>
<name>A0A7W0CI01_9ACTN</name>
<evidence type="ECO:0000256" key="2">
    <source>
        <dbReference type="ARBA" id="ARBA00022729"/>
    </source>
</evidence>
<feature type="signal peptide" evidence="9">
    <location>
        <begin position="1"/>
        <end position="20"/>
    </location>
</feature>
<dbReference type="InterPro" id="IPR012291">
    <property type="entry name" value="CBM2_carb-bd_dom_sf"/>
</dbReference>
<dbReference type="PROSITE" id="PS50853">
    <property type="entry name" value="FN3"/>
    <property type="match status" value="1"/>
</dbReference>
<accession>A0A7W0CI01</accession>
<dbReference type="InterPro" id="IPR001919">
    <property type="entry name" value="CBD2"/>
</dbReference>
<dbReference type="Gene3D" id="2.60.40.290">
    <property type="match status" value="1"/>
</dbReference>
<dbReference type="InterPro" id="IPR013783">
    <property type="entry name" value="Ig-like_fold"/>
</dbReference>
<dbReference type="InterPro" id="IPR002594">
    <property type="entry name" value="GH12"/>
</dbReference>
<dbReference type="InterPro" id="IPR013319">
    <property type="entry name" value="GH11/12"/>
</dbReference>
<dbReference type="Gene3D" id="2.60.40.10">
    <property type="entry name" value="Immunoglobulins"/>
    <property type="match status" value="1"/>
</dbReference>
<dbReference type="Pfam" id="PF00553">
    <property type="entry name" value="CBM_2"/>
    <property type="match status" value="1"/>
</dbReference>
<feature type="compositionally biased region" description="Polar residues" evidence="8">
    <location>
        <begin position="263"/>
        <end position="273"/>
    </location>
</feature>
<sequence length="440" mass="45736">MRVLIGLLLALGFLAAPAEAAPVICEKYGSTSIQNGRYIVQNNVWGADTAQCIDVNQNGGFTVTQAQHNNPTNGAPAGYPSIFAGCHYANCTTGSSLPMRASDSRFGTIRTGLTYGYPSGGTYNAAYDLWFDPTPRTDGQNTGAEIMIWLNRQGSIQPIGSRVGTATLAGATWEVWFGNIGWNVVSYVRTSTATSIEFAVDAFYSDAVNRGHAQRSWYLTSVQAGFEPWVGVAGLSVSNFSYTIGSGPTDPTPPTAPANLAASGTTSTSTNLSWSASTDNVGVTRYEILRNGTQVGTSTTTGFTASGLTPSTAYQFQVRARDAAGNVSSPSNTVSVTTQSGGGNGGCTATASVQSQWQNGYVVQVNVRNTGSSTINGWTVGFTLPSGHTITGSWNAVLSGSTARNVAHNGTVAPDGSTSFGFQASRPNGDTSLPSGFTCS</sequence>
<dbReference type="Pfam" id="PF00041">
    <property type="entry name" value="fn3"/>
    <property type="match status" value="1"/>
</dbReference>
<dbReference type="AlphaFoldDB" id="A0A7W0CI01"/>
<organism evidence="12 13">
    <name type="scientific">Nonomuraea soli</name>
    <dbReference type="NCBI Taxonomy" id="1032476"/>
    <lineage>
        <taxon>Bacteria</taxon>
        <taxon>Bacillati</taxon>
        <taxon>Actinomycetota</taxon>
        <taxon>Actinomycetes</taxon>
        <taxon>Streptosporangiales</taxon>
        <taxon>Streptosporangiaceae</taxon>
        <taxon>Nonomuraea</taxon>
    </lineage>
</organism>
<dbReference type="EMBL" id="JACDUR010000003">
    <property type="protein sequence ID" value="MBA2891514.1"/>
    <property type="molecule type" value="Genomic_DNA"/>
</dbReference>
<evidence type="ECO:0000313" key="12">
    <source>
        <dbReference type="EMBL" id="MBA2891514.1"/>
    </source>
</evidence>
<evidence type="ECO:0000256" key="1">
    <source>
        <dbReference type="ARBA" id="ARBA00005519"/>
    </source>
</evidence>
<dbReference type="SMART" id="SM00060">
    <property type="entry name" value="FN3"/>
    <property type="match status" value="1"/>
</dbReference>
<dbReference type="PANTHER" id="PTHR34002:SF9">
    <property type="entry name" value="XYLOGLUCAN-SPECIFIC ENDO-BETA-1,4-GLUCANASE A"/>
    <property type="match status" value="1"/>
</dbReference>
<dbReference type="Pfam" id="PF01670">
    <property type="entry name" value="Glyco_hydro_12"/>
    <property type="match status" value="1"/>
</dbReference>
<feature type="region of interest" description="Disordered" evidence="8">
    <location>
        <begin position="418"/>
        <end position="440"/>
    </location>
</feature>
<keyword evidence="6 7" id="KW-0624">Polysaccharide degradation</keyword>
<dbReference type="InterPro" id="IPR008965">
    <property type="entry name" value="CBM2/CBM3_carb-bd_dom_sf"/>
</dbReference>
<keyword evidence="13" id="KW-1185">Reference proteome</keyword>
<evidence type="ECO:0000256" key="7">
    <source>
        <dbReference type="RuleBase" id="RU361163"/>
    </source>
</evidence>
<feature type="chain" id="PRO_5030517546" evidence="9">
    <location>
        <begin position="21"/>
        <end position="440"/>
    </location>
</feature>
<evidence type="ECO:0000256" key="9">
    <source>
        <dbReference type="SAM" id="SignalP"/>
    </source>
</evidence>
<dbReference type="InterPro" id="IPR036116">
    <property type="entry name" value="FN3_sf"/>
</dbReference>
<dbReference type="PANTHER" id="PTHR34002">
    <property type="entry name" value="BLR1656 PROTEIN"/>
    <property type="match status" value="1"/>
</dbReference>
<reference evidence="12 13" key="1">
    <citation type="submission" date="2020-07" db="EMBL/GenBank/DDBJ databases">
        <title>Genomic Encyclopedia of Type Strains, Phase IV (KMG-IV): sequencing the most valuable type-strain genomes for metagenomic binning, comparative biology and taxonomic classification.</title>
        <authorList>
            <person name="Goeker M."/>
        </authorList>
    </citation>
    <scope>NUCLEOTIDE SEQUENCE [LARGE SCALE GENOMIC DNA]</scope>
    <source>
        <strain evidence="12 13">DSM 45533</strain>
    </source>
</reference>
<dbReference type="GO" id="GO:0000272">
    <property type="term" value="P:polysaccharide catabolic process"/>
    <property type="evidence" value="ECO:0007669"/>
    <property type="project" value="UniProtKB-KW"/>
</dbReference>
<comment type="caution">
    <text evidence="12">The sequence shown here is derived from an EMBL/GenBank/DDBJ whole genome shotgun (WGS) entry which is preliminary data.</text>
</comment>
<dbReference type="SMART" id="SM00637">
    <property type="entry name" value="CBD_II"/>
    <property type="match status" value="1"/>
</dbReference>
<proteinExistence type="inferred from homology"/>
<dbReference type="SUPFAM" id="SSF49899">
    <property type="entry name" value="Concanavalin A-like lectins/glucanases"/>
    <property type="match status" value="1"/>
</dbReference>
<dbReference type="CDD" id="cd00063">
    <property type="entry name" value="FN3"/>
    <property type="match status" value="1"/>
</dbReference>
<evidence type="ECO:0000313" key="13">
    <source>
        <dbReference type="Proteomes" id="UP000530928"/>
    </source>
</evidence>
<feature type="domain" description="CBM2" evidence="11">
    <location>
        <begin position="340"/>
        <end position="440"/>
    </location>
</feature>
<evidence type="ECO:0000256" key="6">
    <source>
        <dbReference type="ARBA" id="ARBA00023326"/>
    </source>
</evidence>
<dbReference type="FunFam" id="2.60.40.10:FF:001114">
    <property type="entry name" value="Chitinase A1"/>
    <property type="match status" value="1"/>
</dbReference>
<keyword evidence="2 9" id="KW-0732">Signal</keyword>
<dbReference type="Gene3D" id="2.60.120.180">
    <property type="match status" value="1"/>
</dbReference>
<protein>
    <submittedName>
        <fullName evidence="12">Chitodextrinase</fullName>
    </submittedName>
</protein>
<keyword evidence="4 7" id="KW-0119">Carbohydrate metabolism</keyword>
<evidence type="ECO:0000256" key="3">
    <source>
        <dbReference type="ARBA" id="ARBA00022801"/>
    </source>
</evidence>
<dbReference type="GO" id="GO:0030247">
    <property type="term" value="F:polysaccharide binding"/>
    <property type="evidence" value="ECO:0007669"/>
    <property type="project" value="UniProtKB-UniRule"/>
</dbReference>
<dbReference type="PROSITE" id="PS51173">
    <property type="entry name" value="CBM2"/>
    <property type="match status" value="1"/>
</dbReference>
<evidence type="ECO:0000256" key="8">
    <source>
        <dbReference type="SAM" id="MobiDB-lite"/>
    </source>
</evidence>
<dbReference type="RefSeq" id="WP_181610301.1">
    <property type="nucleotide sequence ID" value="NZ_BAABAM010000002.1"/>
</dbReference>
<dbReference type="Proteomes" id="UP000530928">
    <property type="component" value="Unassembled WGS sequence"/>
</dbReference>
<evidence type="ECO:0000256" key="5">
    <source>
        <dbReference type="ARBA" id="ARBA00023295"/>
    </source>
</evidence>
<evidence type="ECO:0000256" key="4">
    <source>
        <dbReference type="ARBA" id="ARBA00023277"/>
    </source>
</evidence>
<keyword evidence="5 7" id="KW-0326">Glycosidase</keyword>
<dbReference type="SUPFAM" id="SSF49384">
    <property type="entry name" value="Carbohydrate-binding domain"/>
    <property type="match status" value="1"/>
</dbReference>